<keyword evidence="1" id="KW-0812">Transmembrane</keyword>
<keyword evidence="1" id="KW-1133">Transmembrane helix</keyword>
<feature type="transmembrane region" description="Helical" evidence="1">
    <location>
        <begin position="109"/>
        <end position="128"/>
    </location>
</feature>
<dbReference type="Pfam" id="PF10011">
    <property type="entry name" value="DUF2254"/>
    <property type="match status" value="1"/>
</dbReference>
<proteinExistence type="predicted"/>
<dbReference type="Proteomes" id="UP001327459">
    <property type="component" value="Chromosome"/>
</dbReference>
<feature type="transmembrane region" description="Helical" evidence="1">
    <location>
        <begin position="140"/>
        <end position="160"/>
    </location>
</feature>
<gene>
    <name evidence="2" type="ORF">SR882_03640</name>
</gene>
<dbReference type="InterPro" id="IPR018723">
    <property type="entry name" value="DUF2254_membrane"/>
</dbReference>
<reference evidence="2 3" key="1">
    <citation type="submission" date="2023-11" db="EMBL/GenBank/DDBJ databases">
        <title>MicrobeMod: A computational toolkit for identifying prokaryotic methylation and restriction-modification with nanopore sequencing.</title>
        <authorList>
            <person name="Crits-Christoph A."/>
            <person name="Kang S.C."/>
            <person name="Lee H."/>
            <person name="Ostrov N."/>
        </authorList>
    </citation>
    <scope>NUCLEOTIDE SEQUENCE [LARGE SCALE GENOMIC DNA]</scope>
    <source>
        <strain evidence="2 3">ATCC 49870</strain>
    </source>
</reference>
<evidence type="ECO:0000256" key="1">
    <source>
        <dbReference type="SAM" id="Phobius"/>
    </source>
</evidence>
<protein>
    <submittedName>
        <fullName evidence="2">DUF2254 domain-containing protein</fullName>
    </submittedName>
</protein>
<dbReference type="RefSeq" id="WP_322521991.1">
    <property type="nucleotide sequence ID" value="NZ_CP140153.1"/>
</dbReference>
<evidence type="ECO:0000313" key="2">
    <source>
        <dbReference type="EMBL" id="WQH17008.1"/>
    </source>
</evidence>
<sequence length="445" mass="48470">MKAQLFKYWEALRTSFWFIPSIMVLGAVALSIAATQADNLAIREGWLTWGWAFTGGPDGASAVLSLIAGSMTTIAGVVFSMTLVVLSLASSQMGPRLLRSFMRDPPTQIVLGTFVATFLYCVLVVLTIRRGEEDAFVPHLSVTLGVLLAVISMGVLIYFIHHVAISIQANQVVARIGRELIDVLESLYPETIGQGPAGESARPADAAFLQRFDREAEPVCSSGDGYLQFIDADALMALAVRQDVVVRIECHPGHYVVAGGSLLRVWPAGQRSDEFDREVNAAFALGNQRTAGQDIEFALFELVEIAVRALSPGINDPFTAIACVDRLGSALCRLATRDMPSPYRHDSEGPLRVIAPSPSFPAMLDAGFDQIRQYGRSSVAVSIRLMETLVLITAFTHRPAHRAAVLRQAEMIRRGAWLSFAEQEDREALETPYRAVKQALATPVP</sequence>
<organism evidence="2 3">
    <name type="scientific">Guyparkeria halophila</name>
    <dbReference type="NCBI Taxonomy" id="47960"/>
    <lineage>
        <taxon>Bacteria</taxon>
        <taxon>Pseudomonadati</taxon>
        <taxon>Pseudomonadota</taxon>
        <taxon>Gammaproteobacteria</taxon>
        <taxon>Chromatiales</taxon>
        <taxon>Thioalkalibacteraceae</taxon>
        <taxon>Guyparkeria</taxon>
    </lineage>
</organism>
<name>A0ABZ0YXV7_9GAMM</name>
<dbReference type="EMBL" id="CP140153">
    <property type="protein sequence ID" value="WQH17008.1"/>
    <property type="molecule type" value="Genomic_DNA"/>
</dbReference>
<keyword evidence="3" id="KW-1185">Reference proteome</keyword>
<feature type="transmembrane region" description="Helical" evidence="1">
    <location>
        <begin position="61"/>
        <end position="88"/>
    </location>
</feature>
<keyword evidence="1" id="KW-0472">Membrane</keyword>
<accession>A0ABZ0YXV7</accession>
<evidence type="ECO:0000313" key="3">
    <source>
        <dbReference type="Proteomes" id="UP001327459"/>
    </source>
</evidence>